<dbReference type="AlphaFoldDB" id="A0A9X0SPM3"/>
<organism evidence="1 2">
    <name type="scientific">Bacillus cereus</name>
    <dbReference type="NCBI Taxonomy" id="1396"/>
    <lineage>
        <taxon>Bacteria</taxon>
        <taxon>Bacillati</taxon>
        <taxon>Bacillota</taxon>
        <taxon>Bacilli</taxon>
        <taxon>Bacillales</taxon>
        <taxon>Bacillaceae</taxon>
        <taxon>Bacillus</taxon>
        <taxon>Bacillus cereus group</taxon>
    </lineage>
</organism>
<proteinExistence type="predicted"/>
<name>A0A9X0SPM3_BACCE</name>
<accession>A0A9X0SPM3</accession>
<reference evidence="1 2" key="1">
    <citation type="submission" date="2015-12" db="EMBL/GenBank/DDBJ databases">
        <title>Bacillus cereus Group isolate.</title>
        <authorList>
            <person name="Kovac J."/>
        </authorList>
    </citation>
    <scope>NUCLEOTIDE SEQUENCE [LARGE SCALE GENOMIC DNA]</scope>
    <source>
        <strain evidence="1 2">FSL K6-0073</strain>
    </source>
</reference>
<dbReference type="Proteomes" id="UP000075476">
    <property type="component" value="Unassembled WGS sequence"/>
</dbReference>
<protein>
    <submittedName>
        <fullName evidence="1">Uncharacterized protein</fullName>
    </submittedName>
</protein>
<evidence type="ECO:0000313" key="2">
    <source>
        <dbReference type="Proteomes" id="UP000075476"/>
    </source>
</evidence>
<gene>
    <name evidence="1" type="ORF">AT268_33760</name>
</gene>
<sequence length="305" mass="34775">MKKEKVLLGLLGATVVVGIGTSIWFAVANPFATEDKAVKEKVIKQKVEAKIDKHLEKYTPLKKEEISKMTIDEKKDMMGGDGANYESNLMKIGQGQGKEEYPEDKAKAFEKELIQLASSASYDKILNKVKDELKNHQFTTGTNTKIASIYYDASIMMSTLTAPDFQKGKIAKDMRHPEMMVIGTIMLPEKERRAIIHDFESLSPIVNGEVKILNHEVLRGESDDPMLKTIQNTMVGAERVHKIEFQVEKKNNLIAYVIEYNNATLEYYGMYAPKDKTYHYKTIQFFKEMDKDFDKHQSLKTDGDK</sequence>
<evidence type="ECO:0000313" key="1">
    <source>
        <dbReference type="EMBL" id="KXY51440.1"/>
    </source>
</evidence>
<dbReference type="RefSeq" id="WP_061662770.1">
    <property type="nucleotide sequence ID" value="NZ_LOMO01000001.1"/>
</dbReference>
<comment type="caution">
    <text evidence="1">The sequence shown here is derived from an EMBL/GenBank/DDBJ whole genome shotgun (WGS) entry which is preliminary data.</text>
</comment>
<dbReference type="EMBL" id="LOMO01000001">
    <property type="protein sequence ID" value="KXY51440.1"/>
    <property type="molecule type" value="Genomic_DNA"/>
</dbReference>